<dbReference type="EMBL" id="BIFR01000001">
    <property type="protein sequence ID" value="GCE13218.1"/>
    <property type="molecule type" value="Genomic_DNA"/>
</dbReference>
<reference evidence="2" key="1">
    <citation type="submission" date="2018-12" db="EMBL/GenBank/DDBJ databases">
        <title>Tengunoibacter tsumagoiensis gen. nov., sp. nov., Dictyobacter kobayashii sp. nov., D. alpinus sp. nov., and D. joshuensis sp. nov. and description of Dictyobacteraceae fam. nov. within the order Ktedonobacterales isolated from Tengu-no-mugimeshi.</title>
        <authorList>
            <person name="Wang C.M."/>
            <person name="Zheng Y."/>
            <person name="Sakai Y."/>
            <person name="Toyoda A."/>
            <person name="Minakuchi Y."/>
            <person name="Abe K."/>
            <person name="Yokota A."/>
            <person name="Yabe S."/>
        </authorList>
    </citation>
    <scope>NUCLEOTIDE SEQUENCE [LARGE SCALE GENOMIC DNA]</scope>
    <source>
        <strain evidence="2">Uno3</strain>
    </source>
</reference>
<gene>
    <name evidence="1" type="ORF">KTT_30770</name>
</gene>
<organism evidence="1 2">
    <name type="scientific">Tengunoibacter tsumagoiensis</name>
    <dbReference type="NCBI Taxonomy" id="2014871"/>
    <lineage>
        <taxon>Bacteria</taxon>
        <taxon>Bacillati</taxon>
        <taxon>Chloroflexota</taxon>
        <taxon>Ktedonobacteria</taxon>
        <taxon>Ktedonobacterales</taxon>
        <taxon>Dictyobacteraceae</taxon>
        <taxon>Tengunoibacter</taxon>
    </lineage>
</organism>
<proteinExistence type="predicted"/>
<evidence type="ECO:0000313" key="2">
    <source>
        <dbReference type="Proteomes" id="UP000287352"/>
    </source>
</evidence>
<sequence length="85" mass="8986">MVFGKLDNASADLMGKVFIVIGYLVPQSRVILLFSGNDSRSLAIACNNAKLPFPKAGYPFATLEKAGGKDRTCGSLHRADGDVVA</sequence>
<evidence type="ECO:0000313" key="1">
    <source>
        <dbReference type="EMBL" id="GCE13218.1"/>
    </source>
</evidence>
<keyword evidence="2" id="KW-1185">Reference proteome</keyword>
<dbReference type="AlphaFoldDB" id="A0A402A232"/>
<accession>A0A402A232</accession>
<protein>
    <submittedName>
        <fullName evidence="1">Uncharacterized protein</fullName>
    </submittedName>
</protein>
<dbReference type="Proteomes" id="UP000287352">
    <property type="component" value="Unassembled WGS sequence"/>
</dbReference>
<name>A0A402A232_9CHLR</name>
<comment type="caution">
    <text evidence="1">The sequence shown here is derived from an EMBL/GenBank/DDBJ whole genome shotgun (WGS) entry which is preliminary data.</text>
</comment>